<dbReference type="PROSITE" id="PS01075">
    <property type="entry name" value="ACETATE_KINASE_1"/>
    <property type="match status" value="1"/>
</dbReference>
<dbReference type="PIRSF" id="PIRSF036458">
    <property type="entry name" value="Butyrate_kin"/>
    <property type="match status" value="1"/>
</dbReference>
<protein>
    <recommendedName>
        <fullName evidence="9">Probable butyrate kinase</fullName>
        <shortName evidence="9">BK</shortName>
        <ecNumber evidence="9">2.7.2.7</ecNumber>
    </recommendedName>
    <alternativeName>
        <fullName evidence="9">Branched-chain carboxylic acid kinase</fullName>
    </alternativeName>
</protein>
<sequence>MPRILIINPGSTSTKLGIYENDEIIWKENFEHSAHTEDLLTPEERVKIRAKEIEGLLSKEGFKIEEFDAIACRGGILPPLESGTYEVDEEMVDYLLHKTGVDHPSNLAAPIGRLLSRGNIPVYITDPVSVDEFWDEARLSGIPQIERRSLFHALNMKAVARKVAEEMGKPLEEMNFVIAHLGGGISVGLQVKGKMVDVNNANDEGPFSPNRTGELPVGDVVELAFSGKYTEKELLKRYTKQGGLLAYLGTDDLRKAMKLAANDPKAELVIEGMAYQIAKEIGGMCAVAGGNIDAIILTGSMAYNSDFVEKIKSYVARFALVVVEPGENELLALAEGAKRVLTGKENPKRFKVGETI</sequence>
<dbReference type="EMBL" id="CP001634">
    <property type="protein sequence ID" value="ACR80842.1"/>
    <property type="molecule type" value="Genomic_DNA"/>
</dbReference>
<dbReference type="Proteomes" id="UP000002382">
    <property type="component" value="Chromosome"/>
</dbReference>
<dbReference type="GO" id="GO:0047761">
    <property type="term" value="F:butyrate kinase activity"/>
    <property type="evidence" value="ECO:0007669"/>
    <property type="project" value="UniProtKB-UniRule"/>
</dbReference>
<dbReference type="NCBIfam" id="TIGR02707">
    <property type="entry name" value="butyr_kinase"/>
    <property type="match status" value="1"/>
</dbReference>
<dbReference type="HOGENOM" id="CLU_048716_0_0_0"/>
<evidence type="ECO:0000256" key="3">
    <source>
        <dbReference type="ARBA" id="ARBA00022490"/>
    </source>
</evidence>
<dbReference type="PANTHER" id="PTHR21060:SF20">
    <property type="entry name" value="BUTYRATE KINASE 1-RELATED"/>
    <property type="match status" value="1"/>
</dbReference>
<comment type="catalytic activity">
    <reaction evidence="8 9">
        <text>butanoate + ATP = butanoyl phosphate + ADP</text>
        <dbReference type="Rhea" id="RHEA:13585"/>
        <dbReference type="ChEBI" id="CHEBI:17968"/>
        <dbReference type="ChEBI" id="CHEBI:30616"/>
        <dbReference type="ChEBI" id="CHEBI:58079"/>
        <dbReference type="ChEBI" id="CHEBI:456216"/>
        <dbReference type="EC" id="2.7.2.7"/>
    </reaction>
</comment>
<keyword evidence="6 9" id="KW-0418">Kinase</keyword>
<evidence type="ECO:0000256" key="6">
    <source>
        <dbReference type="ARBA" id="ARBA00022777"/>
    </source>
</evidence>
<dbReference type="KEGG" id="kol:Kole_2165"/>
<name>C5CIQ9_KOSOT</name>
<proteinExistence type="inferred from homology"/>
<evidence type="ECO:0000256" key="2">
    <source>
        <dbReference type="ARBA" id="ARBA00008748"/>
    </source>
</evidence>
<evidence type="ECO:0000313" key="11">
    <source>
        <dbReference type="EMBL" id="ACR80842.1"/>
    </source>
</evidence>
<keyword evidence="12" id="KW-1185">Reference proteome</keyword>
<evidence type="ECO:0000256" key="8">
    <source>
        <dbReference type="ARBA" id="ARBA00048596"/>
    </source>
</evidence>
<dbReference type="RefSeq" id="WP_015869483.1">
    <property type="nucleotide sequence ID" value="NC_012785.1"/>
</dbReference>
<organism evidence="11 12">
    <name type="scientific">Kosmotoga olearia (strain ATCC BAA-1733 / DSM 21960 / TBF 19.5.1)</name>
    <dbReference type="NCBI Taxonomy" id="521045"/>
    <lineage>
        <taxon>Bacteria</taxon>
        <taxon>Thermotogati</taxon>
        <taxon>Thermotogota</taxon>
        <taxon>Thermotogae</taxon>
        <taxon>Kosmotogales</taxon>
        <taxon>Kosmotogaceae</taxon>
        <taxon>Kosmotoga</taxon>
    </lineage>
</organism>
<evidence type="ECO:0000313" key="12">
    <source>
        <dbReference type="Proteomes" id="UP000002382"/>
    </source>
</evidence>
<evidence type="ECO:0000256" key="9">
    <source>
        <dbReference type="HAMAP-Rule" id="MF_00542"/>
    </source>
</evidence>
<dbReference type="AlphaFoldDB" id="C5CIQ9"/>
<evidence type="ECO:0000256" key="5">
    <source>
        <dbReference type="ARBA" id="ARBA00022741"/>
    </source>
</evidence>
<evidence type="ECO:0000256" key="10">
    <source>
        <dbReference type="RuleBase" id="RU003835"/>
    </source>
</evidence>
<dbReference type="InterPro" id="IPR011245">
    <property type="entry name" value="Butyrate_kin"/>
</dbReference>
<reference evidence="11 12" key="2">
    <citation type="journal article" date="2011" name="J. Bacteriol.">
        <title>Genome Sequence of Kosmotoga olearia Strain TBF 19.5.1, a Thermophilic Bacterium with a Wide Growth Temperature Range, Isolated from the Troll B Oil Platform in the North Sea.</title>
        <authorList>
            <person name="Swithers K.S."/>
            <person name="Dipippo J.L."/>
            <person name="Bruce D.C."/>
            <person name="Detter C."/>
            <person name="Tapia R."/>
            <person name="Han S."/>
            <person name="Goodwin L.A."/>
            <person name="Han J."/>
            <person name="Woyke T."/>
            <person name="Pitluck S."/>
            <person name="Pennacchio L."/>
            <person name="Nolan M."/>
            <person name="Mikhailova N."/>
            <person name="Land M.L."/>
            <person name="Nesbo C.L."/>
            <person name="Gogarten J.P."/>
            <person name="Noll K.M."/>
        </authorList>
    </citation>
    <scope>NUCLEOTIDE SEQUENCE [LARGE SCALE GENOMIC DNA]</scope>
    <source>
        <strain evidence="12">ATCC BAA-1733 / DSM 21960 / TBF 19.5.1</strain>
    </source>
</reference>
<keyword evidence="7 9" id="KW-0067">ATP-binding</keyword>
<dbReference type="EC" id="2.7.2.7" evidence="9"/>
<comment type="similarity">
    <text evidence="2 9 10">Belongs to the acetokinase family.</text>
</comment>
<dbReference type="InterPro" id="IPR043129">
    <property type="entry name" value="ATPase_NBD"/>
</dbReference>
<keyword evidence="4 9" id="KW-0808">Transferase</keyword>
<accession>C5CIQ9</accession>
<dbReference type="InterPro" id="IPR000890">
    <property type="entry name" value="Aliphatic_acid_kin_short-chain"/>
</dbReference>
<dbReference type="GO" id="GO:0005737">
    <property type="term" value="C:cytoplasm"/>
    <property type="evidence" value="ECO:0007669"/>
    <property type="project" value="UniProtKB-SubCell"/>
</dbReference>
<reference evidence="11 12" key="1">
    <citation type="submission" date="2009-06" db="EMBL/GenBank/DDBJ databases">
        <title>Complete sequence of Thermotogales bacterium TBF 19.5.1.</title>
        <authorList>
            <consortium name="US DOE Joint Genome Institute"/>
            <person name="Lucas S."/>
            <person name="Copeland A."/>
            <person name="Lapidus A."/>
            <person name="Glavina del Rio T."/>
            <person name="Tice H."/>
            <person name="Bruce D."/>
            <person name="Goodwin L."/>
            <person name="Pitluck S."/>
            <person name="Chertkov O."/>
            <person name="Brettin T."/>
            <person name="Detter J.C."/>
            <person name="Han C."/>
            <person name="Schmutz J."/>
            <person name="Larimer F."/>
            <person name="Land M."/>
            <person name="Hauser L."/>
            <person name="Kyrpides N."/>
            <person name="Ovchinnikova G."/>
            <person name="Noll K."/>
        </authorList>
    </citation>
    <scope>NUCLEOTIDE SEQUENCE [LARGE SCALE GENOMIC DNA]</scope>
    <source>
        <strain evidence="12">ATCC BAA-1733 / DSM 21960 / TBF 19.5.1</strain>
    </source>
</reference>
<dbReference type="NCBIfam" id="NF002834">
    <property type="entry name" value="PRK03011.1-5"/>
    <property type="match status" value="1"/>
</dbReference>
<dbReference type="PRINTS" id="PR00471">
    <property type="entry name" value="ACETATEKNASE"/>
</dbReference>
<gene>
    <name evidence="9" type="primary">buk</name>
    <name evidence="11" type="ordered locus">Kole_2165</name>
</gene>
<dbReference type="Pfam" id="PF00871">
    <property type="entry name" value="Acetate_kinase"/>
    <property type="match status" value="1"/>
</dbReference>
<comment type="subcellular location">
    <subcellularLocation>
        <location evidence="1 9">Cytoplasm</location>
    </subcellularLocation>
</comment>
<evidence type="ECO:0000256" key="4">
    <source>
        <dbReference type="ARBA" id="ARBA00022679"/>
    </source>
</evidence>
<dbReference type="CDD" id="cd24011">
    <property type="entry name" value="ASKHA_NBD_BK"/>
    <property type="match status" value="1"/>
</dbReference>
<dbReference type="GO" id="GO:0006083">
    <property type="term" value="P:acetate metabolic process"/>
    <property type="evidence" value="ECO:0007669"/>
    <property type="project" value="TreeGrafter"/>
</dbReference>
<dbReference type="Gene3D" id="3.30.420.40">
    <property type="match status" value="2"/>
</dbReference>
<dbReference type="InterPro" id="IPR023865">
    <property type="entry name" value="Aliphatic_acid_kinase_CS"/>
</dbReference>
<dbReference type="GO" id="GO:0008776">
    <property type="term" value="F:acetate kinase activity"/>
    <property type="evidence" value="ECO:0007669"/>
    <property type="project" value="TreeGrafter"/>
</dbReference>
<evidence type="ECO:0000256" key="7">
    <source>
        <dbReference type="ARBA" id="ARBA00022840"/>
    </source>
</evidence>
<dbReference type="OrthoDB" id="9771859at2"/>
<evidence type="ECO:0000256" key="1">
    <source>
        <dbReference type="ARBA" id="ARBA00004496"/>
    </source>
</evidence>
<keyword evidence="5 9" id="KW-0547">Nucleotide-binding</keyword>
<keyword evidence="3 9" id="KW-0963">Cytoplasm</keyword>
<dbReference type="eggNOG" id="COG3426">
    <property type="taxonomic scope" value="Bacteria"/>
</dbReference>
<dbReference type="HAMAP" id="MF_00542">
    <property type="entry name" value="Butyrate_kinase"/>
    <property type="match status" value="1"/>
</dbReference>
<dbReference type="STRING" id="521045.Kole_2165"/>
<dbReference type="PANTHER" id="PTHR21060">
    <property type="entry name" value="ACETATE KINASE"/>
    <property type="match status" value="1"/>
</dbReference>
<dbReference type="GO" id="GO:0005524">
    <property type="term" value="F:ATP binding"/>
    <property type="evidence" value="ECO:0007669"/>
    <property type="project" value="UniProtKB-KW"/>
</dbReference>
<dbReference type="SUPFAM" id="SSF53067">
    <property type="entry name" value="Actin-like ATPase domain"/>
    <property type="match status" value="2"/>
</dbReference>